<name>A0AAQ4CPF4_9CREN</name>
<dbReference type="Gene3D" id="1.10.8.100">
    <property type="entry name" value="Ribosomal RNA adenine dimethylase-like, domain 2"/>
    <property type="match status" value="1"/>
</dbReference>
<dbReference type="GO" id="GO:0000179">
    <property type="term" value="F:rRNA (adenine-N6,N6-)-dimethyltransferase activity"/>
    <property type="evidence" value="ECO:0007669"/>
    <property type="project" value="InterPro"/>
</dbReference>
<dbReference type="SMART" id="SM00650">
    <property type="entry name" value="rADc"/>
    <property type="match status" value="1"/>
</dbReference>
<keyword evidence="4" id="KW-0694">RNA-binding</keyword>
<evidence type="ECO:0000313" key="7">
    <source>
        <dbReference type="Proteomes" id="UP001319921"/>
    </source>
</evidence>
<dbReference type="Pfam" id="PF00398">
    <property type="entry name" value="RrnaAD"/>
    <property type="match status" value="1"/>
</dbReference>
<keyword evidence="1" id="KW-0489">Methyltransferase</keyword>
<keyword evidence="2" id="KW-0808">Transferase</keyword>
<dbReference type="Gene3D" id="3.40.50.150">
    <property type="entry name" value="Vaccinia Virus protein VP39"/>
    <property type="match status" value="1"/>
</dbReference>
<proteinExistence type="predicted"/>
<keyword evidence="3" id="KW-0949">S-adenosyl-L-methionine</keyword>
<dbReference type="InterPro" id="IPR029063">
    <property type="entry name" value="SAM-dependent_MTases_sf"/>
</dbReference>
<dbReference type="AlphaFoldDB" id="A0AAQ4CPF4"/>
<evidence type="ECO:0000256" key="4">
    <source>
        <dbReference type="ARBA" id="ARBA00022884"/>
    </source>
</evidence>
<keyword evidence="7" id="KW-1185">Reference proteome</keyword>
<evidence type="ECO:0000313" key="6">
    <source>
        <dbReference type="EMBL" id="BDB97685.1"/>
    </source>
</evidence>
<dbReference type="InterPro" id="IPR023165">
    <property type="entry name" value="rRNA_Ade_diMease-like_C"/>
</dbReference>
<gene>
    <name evidence="6" type="ORF">SACC_07020</name>
</gene>
<dbReference type="KEGG" id="scas:SACC_07020"/>
<evidence type="ECO:0000259" key="5">
    <source>
        <dbReference type="SMART" id="SM00650"/>
    </source>
</evidence>
<dbReference type="NCBIfam" id="NF011489">
    <property type="entry name" value="PRK14896.1-5"/>
    <property type="match status" value="1"/>
</dbReference>
<sequence>MPIIRGQIVSSLPYQITYDFFKEIVKLNEIYRLVLILQKDFVDKLFNEPTYISFLLNFHFTINIKDVIPPTFFKPIPKVYSAISIFNRVRKYDKRVDEVISCVSRYRNKTLRRASQLCGLNSNSGLKVREFKPWQVLELLSSMGLNYV</sequence>
<dbReference type="EMBL" id="AP025226">
    <property type="protein sequence ID" value="BDB97685.1"/>
    <property type="molecule type" value="Genomic_DNA"/>
</dbReference>
<accession>A0AAQ4CPF4</accession>
<protein>
    <recommendedName>
        <fullName evidence="5">Ribosomal RNA adenine methylase transferase N-terminal domain-containing protein</fullName>
    </recommendedName>
</protein>
<evidence type="ECO:0000256" key="2">
    <source>
        <dbReference type="ARBA" id="ARBA00022679"/>
    </source>
</evidence>
<dbReference type="Proteomes" id="UP001319921">
    <property type="component" value="Chromosome"/>
</dbReference>
<dbReference type="InterPro" id="IPR001737">
    <property type="entry name" value="KsgA/Erm"/>
</dbReference>
<dbReference type="InterPro" id="IPR020598">
    <property type="entry name" value="rRNA_Ade_methylase_Trfase_N"/>
</dbReference>
<organism evidence="6 7">
    <name type="scientific">Saccharolobus caldissimus</name>
    <dbReference type="NCBI Taxonomy" id="1702097"/>
    <lineage>
        <taxon>Archaea</taxon>
        <taxon>Thermoproteota</taxon>
        <taxon>Thermoprotei</taxon>
        <taxon>Sulfolobales</taxon>
        <taxon>Sulfolobaceae</taxon>
        <taxon>Saccharolobus</taxon>
    </lineage>
</organism>
<evidence type="ECO:0000256" key="3">
    <source>
        <dbReference type="ARBA" id="ARBA00022691"/>
    </source>
</evidence>
<reference evidence="6 7" key="1">
    <citation type="journal article" date="2022" name="Microbiol. Resour. Announc.">
        <title>Complete Genome Sequence of the Hyperthermophilic and Acidophilic Archaeon Saccharolobus caldissimus Strain HS-3T.</title>
        <authorList>
            <person name="Sakai H.D."/>
            <person name="Kurosawa N."/>
        </authorList>
    </citation>
    <scope>NUCLEOTIDE SEQUENCE [LARGE SCALE GENOMIC DNA]</scope>
    <source>
        <strain evidence="6 7">JCM32116</strain>
    </source>
</reference>
<dbReference type="GO" id="GO:0003723">
    <property type="term" value="F:RNA binding"/>
    <property type="evidence" value="ECO:0007669"/>
    <property type="project" value="UniProtKB-KW"/>
</dbReference>
<dbReference type="SUPFAM" id="SSF53335">
    <property type="entry name" value="S-adenosyl-L-methionine-dependent methyltransferases"/>
    <property type="match status" value="1"/>
</dbReference>
<feature type="domain" description="Ribosomal RNA adenine methylase transferase N-terminal" evidence="5">
    <location>
        <begin position="4"/>
        <end position="90"/>
    </location>
</feature>
<evidence type="ECO:0000256" key="1">
    <source>
        <dbReference type="ARBA" id="ARBA00022603"/>
    </source>
</evidence>